<keyword evidence="1 2" id="KW-0175">Coiled coil</keyword>
<evidence type="ECO:0000313" key="4">
    <source>
        <dbReference type="EMBL" id="KAK2191728.1"/>
    </source>
</evidence>
<dbReference type="GO" id="GO:0031267">
    <property type="term" value="F:small GTPase binding"/>
    <property type="evidence" value="ECO:0007669"/>
    <property type="project" value="TreeGrafter"/>
</dbReference>
<dbReference type="CDD" id="cd14445">
    <property type="entry name" value="RILP-like"/>
    <property type="match status" value="1"/>
</dbReference>
<dbReference type="AlphaFoldDB" id="A0AAD9PBP0"/>
<dbReference type="GO" id="GO:0036064">
    <property type="term" value="C:ciliary basal body"/>
    <property type="evidence" value="ECO:0007669"/>
    <property type="project" value="TreeGrafter"/>
</dbReference>
<dbReference type="Gene3D" id="1.20.58.1770">
    <property type="match status" value="1"/>
</dbReference>
<feature type="domain" description="RH1" evidence="3">
    <location>
        <begin position="1"/>
        <end position="88"/>
    </location>
</feature>
<dbReference type="PANTHER" id="PTHR21502:SF4">
    <property type="entry name" value="RILP-LIKE PROTEIN HOMOLOG"/>
    <property type="match status" value="1"/>
</dbReference>
<dbReference type="GO" id="GO:0005737">
    <property type="term" value="C:cytoplasm"/>
    <property type="evidence" value="ECO:0007669"/>
    <property type="project" value="TreeGrafter"/>
</dbReference>
<gene>
    <name evidence="4" type="ORF">NP493_47g06039</name>
</gene>
<dbReference type="Pfam" id="PF09744">
    <property type="entry name" value="RH1"/>
    <property type="match status" value="1"/>
</dbReference>
<comment type="caution">
    <text evidence="4">The sequence shown here is derived from an EMBL/GenBank/DDBJ whole genome shotgun (WGS) entry which is preliminary data.</text>
</comment>
<dbReference type="InterPro" id="IPR034743">
    <property type="entry name" value="RH1"/>
</dbReference>
<evidence type="ECO:0000313" key="5">
    <source>
        <dbReference type="Proteomes" id="UP001209878"/>
    </source>
</evidence>
<dbReference type="EMBL" id="JAODUO010000047">
    <property type="protein sequence ID" value="KAK2191728.1"/>
    <property type="molecule type" value="Genomic_DNA"/>
</dbReference>
<dbReference type="PANTHER" id="PTHR21502">
    <property type="entry name" value="ZINC FINGER PROTEIN DZIP1"/>
    <property type="match status" value="1"/>
</dbReference>
<dbReference type="GO" id="GO:0060271">
    <property type="term" value="P:cilium assembly"/>
    <property type="evidence" value="ECO:0007669"/>
    <property type="project" value="TreeGrafter"/>
</dbReference>
<feature type="coiled-coil region" evidence="2">
    <location>
        <begin position="54"/>
        <end position="95"/>
    </location>
</feature>
<proteinExistence type="predicted"/>
<evidence type="ECO:0000259" key="3">
    <source>
        <dbReference type="PROSITE" id="PS51776"/>
    </source>
</evidence>
<dbReference type="InterPro" id="IPR051241">
    <property type="entry name" value="DZIP_RILPL"/>
</dbReference>
<dbReference type="Proteomes" id="UP001209878">
    <property type="component" value="Unassembled WGS sequence"/>
</dbReference>
<organism evidence="4 5">
    <name type="scientific">Ridgeia piscesae</name>
    <name type="common">Tubeworm</name>
    <dbReference type="NCBI Taxonomy" id="27915"/>
    <lineage>
        <taxon>Eukaryota</taxon>
        <taxon>Metazoa</taxon>
        <taxon>Spiralia</taxon>
        <taxon>Lophotrochozoa</taxon>
        <taxon>Annelida</taxon>
        <taxon>Polychaeta</taxon>
        <taxon>Sedentaria</taxon>
        <taxon>Canalipalpata</taxon>
        <taxon>Sabellida</taxon>
        <taxon>Siboglinidae</taxon>
        <taxon>Ridgeia</taxon>
    </lineage>
</organism>
<evidence type="ECO:0000256" key="1">
    <source>
        <dbReference type="ARBA" id="ARBA00023054"/>
    </source>
</evidence>
<name>A0AAD9PBP0_RIDPI</name>
<evidence type="ECO:0000256" key="2">
    <source>
        <dbReference type="SAM" id="Coils"/>
    </source>
</evidence>
<dbReference type="PROSITE" id="PS51776">
    <property type="entry name" value="RH1"/>
    <property type="match status" value="1"/>
</dbReference>
<sequence length="107" mass="12340">MPTQMESPTNGLHVVDVYDMAISIGKEFEMIIDKYGSDVLAKLMPQVILVLEHLESLAGRSQKENDEIADLKRTIERLQAERTTKENQRERHERVSIDRRELCCISV</sequence>
<accession>A0AAD9PBP0</accession>
<keyword evidence="5" id="KW-1185">Reference proteome</keyword>
<dbReference type="GO" id="GO:0051959">
    <property type="term" value="F:dynein light intermediate chain binding"/>
    <property type="evidence" value="ECO:0007669"/>
    <property type="project" value="TreeGrafter"/>
</dbReference>
<protein>
    <recommendedName>
        <fullName evidence="3">RH1 domain-containing protein</fullName>
    </recommendedName>
</protein>
<reference evidence="4" key="1">
    <citation type="journal article" date="2023" name="Mol. Biol. Evol.">
        <title>Third-Generation Sequencing Reveals the Adaptive Role of the Epigenome in Three Deep-Sea Polychaetes.</title>
        <authorList>
            <person name="Perez M."/>
            <person name="Aroh O."/>
            <person name="Sun Y."/>
            <person name="Lan Y."/>
            <person name="Juniper S.K."/>
            <person name="Young C.R."/>
            <person name="Angers B."/>
            <person name="Qian P.Y."/>
        </authorList>
    </citation>
    <scope>NUCLEOTIDE SEQUENCE</scope>
    <source>
        <strain evidence="4">R07B-5</strain>
    </source>
</reference>